<sequence>MPDIEKPKGTQNGARPDAMVVGSLNRYPRWGIRIHCRKTPDPTKNIIPRSANNKAYLLATRYHARPLHIIQHQSSPGPPEAAQHNPIPRRKRHPARKSRLKAGMRCAPLFTGFVTVEAVLVRLNTSYTPSD</sequence>
<evidence type="ECO:0000313" key="3">
    <source>
        <dbReference type="Proteomes" id="UP001556367"/>
    </source>
</evidence>
<evidence type="ECO:0000313" key="2">
    <source>
        <dbReference type="EMBL" id="KAL0955385.1"/>
    </source>
</evidence>
<proteinExistence type="predicted"/>
<feature type="region of interest" description="Disordered" evidence="1">
    <location>
        <begin position="71"/>
        <end position="99"/>
    </location>
</feature>
<accession>A0ABR3JHZ7</accession>
<reference evidence="3" key="1">
    <citation type="submission" date="2024-06" db="EMBL/GenBank/DDBJ databases">
        <title>Multi-omics analyses provide insights into the biosynthesis of the anticancer antibiotic pleurotin in Hohenbuehelia grisea.</title>
        <authorList>
            <person name="Weaver J.A."/>
            <person name="Alberti F."/>
        </authorList>
    </citation>
    <scope>NUCLEOTIDE SEQUENCE [LARGE SCALE GENOMIC DNA]</scope>
    <source>
        <strain evidence="3">T-177</strain>
    </source>
</reference>
<protein>
    <submittedName>
        <fullName evidence="2">Uncharacterized protein</fullName>
    </submittedName>
</protein>
<organism evidence="2 3">
    <name type="scientific">Hohenbuehelia grisea</name>
    <dbReference type="NCBI Taxonomy" id="104357"/>
    <lineage>
        <taxon>Eukaryota</taxon>
        <taxon>Fungi</taxon>
        <taxon>Dikarya</taxon>
        <taxon>Basidiomycota</taxon>
        <taxon>Agaricomycotina</taxon>
        <taxon>Agaricomycetes</taxon>
        <taxon>Agaricomycetidae</taxon>
        <taxon>Agaricales</taxon>
        <taxon>Pleurotineae</taxon>
        <taxon>Pleurotaceae</taxon>
        <taxon>Hohenbuehelia</taxon>
    </lineage>
</organism>
<keyword evidence="3" id="KW-1185">Reference proteome</keyword>
<dbReference type="EMBL" id="JASNQZ010000006">
    <property type="protein sequence ID" value="KAL0955385.1"/>
    <property type="molecule type" value="Genomic_DNA"/>
</dbReference>
<name>A0ABR3JHZ7_9AGAR</name>
<evidence type="ECO:0000256" key="1">
    <source>
        <dbReference type="SAM" id="MobiDB-lite"/>
    </source>
</evidence>
<dbReference type="Proteomes" id="UP001556367">
    <property type="component" value="Unassembled WGS sequence"/>
</dbReference>
<feature type="compositionally biased region" description="Basic residues" evidence="1">
    <location>
        <begin position="87"/>
        <end position="99"/>
    </location>
</feature>
<comment type="caution">
    <text evidence="2">The sequence shown here is derived from an EMBL/GenBank/DDBJ whole genome shotgun (WGS) entry which is preliminary data.</text>
</comment>
<gene>
    <name evidence="2" type="ORF">HGRIS_001632</name>
</gene>